<dbReference type="InterPro" id="IPR046867">
    <property type="entry name" value="AldOxase/xan_DH_MoCoBD2"/>
</dbReference>
<dbReference type="PANTHER" id="PTHR11908:SF157">
    <property type="entry name" value="XANTHINE DEHYDROGENASE SUBUNIT D-RELATED"/>
    <property type="match status" value="1"/>
</dbReference>
<dbReference type="Gene3D" id="3.90.1170.50">
    <property type="entry name" value="Aldehyde oxidase/xanthine dehydrogenase, a/b hammerhead"/>
    <property type="match status" value="1"/>
</dbReference>
<reference evidence="2 3" key="1">
    <citation type="submission" date="2015-07" db="EMBL/GenBank/DDBJ databases">
        <title>Whole genome sequencing of Bosea vaviloviae isolated from cave pool.</title>
        <authorList>
            <person name="Tan N.E.H."/>
            <person name="Lee Y.P."/>
            <person name="Gan H.M."/>
            <person name="Barton H."/>
            <person name="Savka M.A."/>
        </authorList>
    </citation>
    <scope>NUCLEOTIDE SEQUENCE [LARGE SCALE GENOMIC DNA]</scope>
    <source>
        <strain evidence="2 3">SD260</strain>
    </source>
</reference>
<dbReference type="SUPFAM" id="SSF56003">
    <property type="entry name" value="Molybdenum cofactor-binding domain"/>
    <property type="match status" value="1"/>
</dbReference>
<dbReference type="PANTHER" id="PTHR11908">
    <property type="entry name" value="XANTHINE DEHYDROGENASE"/>
    <property type="match status" value="1"/>
</dbReference>
<dbReference type="Pfam" id="PF02738">
    <property type="entry name" value="MoCoBD_1"/>
    <property type="match status" value="1"/>
</dbReference>
<gene>
    <name evidence="2" type="ORF">AE618_05415</name>
</gene>
<dbReference type="SUPFAM" id="SSF54665">
    <property type="entry name" value="CO dehydrogenase molybdoprotein N-domain-like"/>
    <property type="match status" value="1"/>
</dbReference>
<dbReference type="PATRIC" id="fig|1526658.3.peg.3427"/>
<dbReference type="Pfam" id="PF01315">
    <property type="entry name" value="Ald_Xan_dh_C"/>
    <property type="match status" value="1"/>
</dbReference>
<evidence type="ECO:0000259" key="1">
    <source>
        <dbReference type="SMART" id="SM01008"/>
    </source>
</evidence>
<protein>
    <submittedName>
        <fullName evidence="2">Aldehyde oxidase</fullName>
    </submittedName>
</protein>
<dbReference type="Pfam" id="PF20256">
    <property type="entry name" value="MoCoBD_2"/>
    <property type="match status" value="1"/>
</dbReference>
<proteinExistence type="predicted"/>
<keyword evidence="3" id="KW-1185">Reference proteome</keyword>
<dbReference type="SMART" id="SM01008">
    <property type="entry name" value="Ald_Xan_dh_C"/>
    <property type="match status" value="1"/>
</dbReference>
<organism evidence="2 3">
    <name type="scientific">Bosea vaviloviae</name>
    <dbReference type="NCBI Taxonomy" id="1526658"/>
    <lineage>
        <taxon>Bacteria</taxon>
        <taxon>Pseudomonadati</taxon>
        <taxon>Pseudomonadota</taxon>
        <taxon>Alphaproteobacteria</taxon>
        <taxon>Hyphomicrobiales</taxon>
        <taxon>Boseaceae</taxon>
        <taxon>Bosea</taxon>
    </lineage>
</organism>
<dbReference type="InterPro" id="IPR036856">
    <property type="entry name" value="Ald_Oxase/Xan_DH_a/b_sf"/>
</dbReference>
<dbReference type="InterPro" id="IPR016208">
    <property type="entry name" value="Ald_Oxase/xanthine_DH-like"/>
</dbReference>
<dbReference type="Gene3D" id="3.30.365.10">
    <property type="entry name" value="Aldehyde oxidase/xanthine dehydrogenase, molybdopterin binding domain"/>
    <property type="match status" value="4"/>
</dbReference>
<dbReference type="InterPro" id="IPR000674">
    <property type="entry name" value="Ald_Oxase/Xan_DH_a/b"/>
</dbReference>
<evidence type="ECO:0000313" key="3">
    <source>
        <dbReference type="Proteomes" id="UP000037822"/>
    </source>
</evidence>
<dbReference type="InterPro" id="IPR008274">
    <property type="entry name" value="AldOxase/xan_DH_MoCoBD1"/>
</dbReference>
<dbReference type="EMBL" id="LGSZ01000022">
    <property type="protein sequence ID" value="KPH82379.1"/>
    <property type="molecule type" value="Genomic_DNA"/>
</dbReference>
<evidence type="ECO:0000313" key="2">
    <source>
        <dbReference type="EMBL" id="KPH82379.1"/>
    </source>
</evidence>
<dbReference type="InterPro" id="IPR037165">
    <property type="entry name" value="AldOxase/xan_DH_Mopterin-bd_sf"/>
</dbReference>
<sequence length="748" mass="78886">MGSRIPRLDGQPKVAGTEIYGADAAPDDALWLRALRSPHPRARFTLGDLDAFVAARPGLVRVFTAKDVPGENSFGIYPHLKDQPVFSTGETRYRGECVLAIVGEKEAVEAIRIDEFPIAWEPLPPMIGSKAALAETAFALHDFVPDNVLTRGRVERGDVEAGFAQAAHVASGAFETGFVEHAYIEPEAGVARRVGNTIEVFACTQAPYMDRDEVARVIGLPLESVRIVPSACGGGFGGKLDVSLQPMLAVAAWVLDRPVRCVFSRIESMISSTKRHPSSIQAKAACDAEGRLVAYAMEGDFDTGAYSSWGPTVAGRVPVHATGPYKVPHVRNLSRAIYTNGPPSGAFRGFGVPQAAIAQETLFDDLAEDAGIDRLAFRLLNAIRAGDTTPCGQLLEASAGLAECLEALKPHWGRLLADAAAFNAGEGRTRRGVGIGCMWYGIGNTGMSNPSTMRVTLSGDGRLVFWNGAVDIGQGSTTVLTQIAADALGLPVARFELVVGDTFRTFDAGKTSASRQTFVSGRAAEAAAAALRAEILRLTNAGPTARLSLDGTIVTVEENGVVARVDLAALPAKADGTVLEGIGSFDPPTVPLDAMGQGVPYATYGFAAQIASLDVDLDLGTIKLNRIVAAHDVGRAINPMLVEGQIHGGIAQGIGLALLEEYLPGRTENLHDYLIPTAGDVPAIDIILVEDPEPLGPSGAKGIGEPALVPTAPAILGAIRHATGVTPRQVPVLPHRLWELLREKEGRS</sequence>
<feature type="domain" description="Aldehyde oxidase/xanthine dehydrogenase a/b hammerhead" evidence="1">
    <location>
        <begin position="15"/>
        <end position="124"/>
    </location>
</feature>
<dbReference type="GO" id="GO:0005506">
    <property type="term" value="F:iron ion binding"/>
    <property type="evidence" value="ECO:0007669"/>
    <property type="project" value="InterPro"/>
</dbReference>
<comment type="caution">
    <text evidence="2">The sequence shown here is derived from an EMBL/GenBank/DDBJ whole genome shotgun (WGS) entry which is preliminary data.</text>
</comment>
<name>A0A0N1F7Z7_9HYPH</name>
<dbReference type="Proteomes" id="UP000037822">
    <property type="component" value="Unassembled WGS sequence"/>
</dbReference>
<dbReference type="AlphaFoldDB" id="A0A0N1F7Z7"/>
<accession>A0A0N1F7Z7</accession>
<dbReference type="GO" id="GO:0016491">
    <property type="term" value="F:oxidoreductase activity"/>
    <property type="evidence" value="ECO:0007669"/>
    <property type="project" value="InterPro"/>
</dbReference>